<keyword evidence="1" id="KW-0812">Transmembrane</keyword>
<dbReference type="RefSeq" id="WP_244819947.1">
    <property type="nucleotide sequence ID" value="NZ_CP112998.1"/>
</dbReference>
<dbReference type="KEGG" id="dpf:ON006_11580"/>
<evidence type="ECO:0000313" key="4">
    <source>
        <dbReference type="Proteomes" id="UP001164653"/>
    </source>
</evidence>
<feature type="transmembrane region" description="Helical" evidence="1">
    <location>
        <begin position="87"/>
        <end position="110"/>
    </location>
</feature>
<dbReference type="AlphaFoldDB" id="A0A9E8NFY7"/>
<dbReference type="Pfam" id="PF06580">
    <property type="entry name" value="His_kinase"/>
    <property type="match status" value="1"/>
</dbReference>
<protein>
    <submittedName>
        <fullName evidence="3">Sensor histidine kinase</fullName>
    </submittedName>
</protein>
<dbReference type="Proteomes" id="UP001164653">
    <property type="component" value="Chromosome"/>
</dbReference>
<feature type="transmembrane region" description="Helical" evidence="1">
    <location>
        <begin position="122"/>
        <end position="141"/>
    </location>
</feature>
<proteinExistence type="predicted"/>
<dbReference type="InterPro" id="IPR010559">
    <property type="entry name" value="Sig_transdc_His_kin_internal"/>
</dbReference>
<dbReference type="GO" id="GO:0016020">
    <property type="term" value="C:membrane"/>
    <property type="evidence" value="ECO:0007669"/>
    <property type="project" value="InterPro"/>
</dbReference>
<evidence type="ECO:0000256" key="1">
    <source>
        <dbReference type="SAM" id="Phobius"/>
    </source>
</evidence>
<dbReference type="EMBL" id="CP112998">
    <property type="protein sequence ID" value="WAC14578.1"/>
    <property type="molecule type" value="Genomic_DNA"/>
</dbReference>
<keyword evidence="1" id="KW-1133">Transmembrane helix</keyword>
<dbReference type="PANTHER" id="PTHR34220">
    <property type="entry name" value="SENSOR HISTIDINE KINASE YPDA"/>
    <property type="match status" value="1"/>
</dbReference>
<organism evidence="3 4">
    <name type="scientific">Dyadobacter pollutisoli</name>
    <dbReference type="NCBI Taxonomy" id="2910158"/>
    <lineage>
        <taxon>Bacteria</taxon>
        <taxon>Pseudomonadati</taxon>
        <taxon>Bacteroidota</taxon>
        <taxon>Cytophagia</taxon>
        <taxon>Cytophagales</taxon>
        <taxon>Spirosomataceae</taxon>
        <taxon>Dyadobacter</taxon>
    </lineage>
</organism>
<keyword evidence="3" id="KW-0418">Kinase</keyword>
<gene>
    <name evidence="3" type="ORF">ON006_11580</name>
</gene>
<evidence type="ECO:0000259" key="2">
    <source>
        <dbReference type="Pfam" id="PF06580"/>
    </source>
</evidence>
<keyword evidence="4" id="KW-1185">Reference proteome</keyword>
<keyword evidence="3" id="KW-0808">Transferase</keyword>
<accession>A0A9E8NFY7</accession>
<dbReference type="GO" id="GO:0000155">
    <property type="term" value="F:phosphorelay sensor kinase activity"/>
    <property type="evidence" value="ECO:0007669"/>
    <property type="project" value="InterPro"/>
</dbReference>
<feature type="transmembrane region" description="Helical" evidence="1">
    <location>
        <begin position="47"/>
        <end position="66"/>
    </location>
</feature>
<sequence>MENLSVENFSGTLNPQSRRYFVLILPVLLLVFNYIVSGPAYFTNWEIFGVVTILNGALFTAALFAVNQTNQEISKRYEGPDHTLKRATVSVCCHTIISAFFWVLITALYVRMDLFGSKLSGGTVVTMFLISLAVILITTGLEETYYAIGRWKMHEVNKERLLKENINGQLESLKAQISPHFLFNTLNSLSALITEDPGKAEQFVDEMARVYRYLLQTNHSSVDQGDFSQLTTLKKELSFIESYNHLLKTRYGEGMKLHIHVEDHFLQHRIPPLTLQLLVENAVKHNVIRVSRPLTIFILSTTDGQLMIRNNLQKKTFTAGVENLESTQVGLANIISKYQLLAEYKPGLPQPRIESNHEFFTVTLPLIS</sequence>
<keyword evidence="1" id="KW-0472">Membrane</keyword>
<feature type="transmembrane region" description="Helical" evidence="1">
    <location>
        <begin position="20"/>
        <end position="41"/>
    </location>
</feature>
<reference evidence="3" key="1">
    <citation type="submission" date="2022-11" db="EMBL/GenBank/DDBJ databases">
        <title>Dyadobacter pollutisoli sp. nov., isolated from plastic dumped soil.</title>
        <authorList>
            <person name="Kim J.M."/>
            <person name="Kim K.R."/>
            <person name="Lee J.K."/>
            <person name="Hao L."/>
            <person name="Jeon C.O."/>
        </authorList>
    </citation>
    <scope>NUCLEOTIDE SEQUENCE</scope>
    <source>
        <strain evidence="3">U1</strain>
    </source>
</reference>
<feature type="domain" description="Signal transduction histidine kinase internal region" evidence="2">
    <location>
        <begin position="169"/>
        <end position="253"/>
    </location>
</feature>
<name>A0A9E8NFY7_9BACT</name>
<dbReference type="PANTHER" id="PTHR34220:SF7">
    <property type="entry name" value="SENSOR HISTIDINE KINASE YPDA"/>
    <property type="match status" value="1"/>
</dbReference>
<evidence type="ECO:0000313" key="3">
    <source>
        <dbReference type="EMBL" id="WAC14578.1"/>
    </source>
</evidence>
<dbReference type="InterPro" id="IPR050640">
    <property type="entry name" value="Bact_2-comp_sensor_kinase"/>
</dbReference>